<evidence type="ECO:0000256" key="5">
    <source>
        <dbReference type="ARBA" id="ARBA00022989"/>
    </source>
</evidence>
<feature type="transmembrane region" description="Helical" evidence="7">
    <location>
        <begin position="92"/>
        <end position="114"/>
    </location>
</feature>
<keyword evidence="2" id="KW-0813">Transport</keyword>
<evidence type="ECO:0000256" key="6">
    <source>
        <dbReference type="ARBA" id="ARBA00023136"/>
    </source>
</evidence>
<dbReference type="Pfam" id="PF01554">
    <property type="entry name" value="MatE"/>
    <property type="match status" value="2"/>
</dbReference>
<keyword evidence="5 7" id="KW-1133">Transmembrane helix</keyword>
<protein>
    <submittedName>
        <fullName evidence="8">MATE family efflux transporter</fullName>
    </submittedName>
</protein>
<gene>
    <name evidence="8" type="ORF">H8S17_01535</name>
</gene>
<dbReference type="PANTHER" id="PTHR43549:SF3">
    <property type="entry name" value="MULTIDRUG RESISTANCE PROTEIN YPNP-RELATED"/>
    <property type="match status" value="1"/>
</dbReference>
<dbReference type="InterPro" id="IPR048279">
    <property type="entry name" value="MdtK-like"/>
</dbReference>
<feature type="transmembrane region" description="Helical" evidence="7">
    <location>
        <begin position="390"/>
        <end position="409"/>
    </location>
</feature>
<feature type="transmembrane region" description="Helical" evidence="7">
    <location>
        <begin position="60"/>
        <end position="80"/>
    </location>
</feature>
<keyword evidence="9" id="KW-1185">Reference proteome</keyword>
<feature type="transmembrane region" description="Helical" evidence="7">
    <location>
        <begin position="415"/>
        <end position="436"/>
    </location>
</feature>
<dbReference type="PIRSF" id="PIRSF006603">
    <property type="entry name" value="DinF"/>
    <property type="match status" value="1"/>
</dbReference>
<evidence type="ECO:0000313" key="8">
    <source>
        <dbReference type="EMBL" id="MBC5712904.1"/>
    </source>
</evidence>
<comment type="subcellular location">
    <subcellularLocation>
        <location evidence="1">Cell membrane</location>
        <topology evidence="1">Multi-pass membrane protein</topology>
    </subcellularLocation>
</comment>
<proteinExistence type="predicted"/>
<evidence type="ECO:0000256" key="4">
    <source>
        <dbReference type="ARBA" id="ARBA00022692"/>
    </source>
</evidence>
<evidence type="ECO:0000256" key="3">
    <source>
        <dbReference type="ARBA" id="ARBA00022475"/>
    </source>
</evidence>
<keyword evidence="3" id="KW-1003">Cell membrane</keyword>
<comment type="caution">
    <text evidence="8">The sequence shown here is derived from an EMBL/GenBank/DDBJ whole genome shotgun (WGS) entry which is preliminary data.</text>
</comment>
<dbReference type="GO" id="GO:0005886">
    <property type="term" value="C:plasma membrane"/>
    <property type="evidence" value="ECO:0007669"/>
    <property type="project" value="UniProtKB-SubCell"/>
</dbReference>
<feature type="transmembrane region" description="Helical" evidence="7">
    <location>
        <begin position="163"/>
        <end position="183"/>
    </location>
</feature>
<feature type="transmembrane region" description="Helical" evidence="7">
    <location>
        <begin position="281"/>
        <end position="303"/>
    </location>
</feature>
<feature type="transmembrane region" description="Helical" evidence="7">
    <location>
        <begin position="189"/>
        <end position="213"/>
    </location>
</feature>
<dbReference type="InterPro" id="IPR002528">
    <property type="entry name" value="MATE_fam"/>
</dbReference>
<name>A0A923LL82_9FIRM</name>
<feature type="transmembrane region" description="Helical" evidence="7">
    <location>
        <begin position="21"/>
        <end position="40"/>
    </location>
</feature>
<dbReference type="RefSeq" id="WP_186865937.1">
    <property type="nucleotide sequence ID" value="NZ_JACOPH010000001.1"/>
</dbReference>
<keyword evidence="6 7" id="KW-0472">Membrane</keyword>
<dbReference type="AlphaFoldDB" id="A0A923LL82"/>
<feature type="transmembrane region" description="Helical" evidence="7">
    <location>
        <begin position="134"/>
        <end position="151"/>
    </location>
</feature>
<dbReference type="PANTHER" id="PTHR43549">
    <property type="entry name" value="MULTIDRUG RESISTANCE PROTEIN YPNP-RELATED"/>
    <property type="match status" value="1"/>
</dbReference>
<dbReference type="InterPro" id="IPR052031">
    <property type="entry name" value="Membrane_Transporter-Flippase"/>
</dbReference>
<feature type="transmembrane region" description="Helical" evidence="7">
    <location>
        <begin position="236"/>
        <end position="261"/>
    </location>
</feature>
<accession>A0A923LL82</accession>
<feature type="transmembrane region" description="Helical" evidence="7">
    <location>
        <begin position="315"/>
        <end position="339"/>
    </location>
</feature>
<evidence type="ECO:0000256" key="1">
    <source>
        <dbReference type="ARBA" id="ARBA00004651"/>
    </source>
</evidence>
<evidence type="ECO:0000256" key="2">
    <source>
        <dbReference type="ARBA" id="ARBA00022448"/>
    </source>
</evidence>
<keyword evidence="4 7" id="KW-0812">Transmembrane</keyword>
<dbReference type="EMBL" id="JACOPH010000001">
    <property type="protein sequence ID" value="MBC5712904.1"/>
    <property type="molecule type" value="Genomic_DNA"/>
</dbReference>
<dbReference type="GO" id="GO:0015297">
    <property type="term" value="F:antiporter activity"/>
    <property type="evidence" value="ECO:0007669"/>
    <property type="project" value="InterPro"/>
</dbReference>
<sequence length="455" mass="48732">MEKDLTTGSVLKNILYFSLPYLLSYFLQTLYGMADLFIVGQFNGVESITAVSVGSQVMHMLTVMIVGLAMGSTVTIGKAVGAKQKKQASLTVGNTVTLFMGLSMVLTLLLLLLVNPIVSWISTPAEAVVGTRQYLTICFIGIPFITAYNIISSIFRGLGDSKSPMYFIAVACAANILLDYLFIGGLHFGAAGAALGTTLSQTISVFVALVAVLRRTTGFSLKKEDFKLKTKIMEQILKIGVPVALQDGFIQIAFIVITIIANRRGLNDAAAVGIVEKIIGVVFLVPSTMLSTVSALSAQNIGAGKHERASLTLRYAVSIAVGFGLVVSLIVQFCGSSVVGIFTKDAEVILPGTQYLRAYIWDCMIAGVHFCFSGYFCAYGFSGISFLHNALSIILVRIPGAFLASKYFADTLYPMGLAAPAGSLLSVVICVIAFLWMKRLLFIRKLDTALSSYAP</sequence>
<dbReference type="NCBIfam" id="TIGR00797">
    <property type="entry name" value="matE"/>
    <property type="match status" value="1"/>
</dbReference>
<dbReference type="CDD" id="cd13138">
    <property type="entry name" value="MATE_yoeA_like"/>
    <property type="match status" value="1"/>
</dbReference>
<organism evidence="8 9">
    <name type="scientific">Roseburia zhanii</name>
    <dbReference type="NCBI Taxonomy" id="2763064"/>
    <lineage>
        <taxon>Bacteria</taxon>
        <taxon>Bacillati</taxon>
        <taxon>Bacillota</taxon>
        <taxon>Clostridia</taxon>
        <taxon>Lachnospirales</taxon>
        <taxon>Lachnospiraceae</taxon>
        <taxon>Roseburia</taxon>
    </lineage>
</organism>
<dbReference type="Proteomes" id="UP000606720">
    <property type="component" value="Unassembled WGS sequence"/>
</dbReference>
<evidence type="ECO:0000256" key="7">
    <source>
        <dbReference type="SAM" id="Phobius"/>
    </source>
</evidence>
<feature type="transmembrane region" description="Helical" evidence="7">
    <location>
        <begin position="359"/>
        <end position="378"/>
    </location>
</feature>
<evidence type="ECO:0000313" key="9">
    <source>
        <dbReference type="Proteomes" id="UP000606720"/>
    </source>
</evidence>
<dbReference type="GO" id="GO:0042910">
    <property type="term" value="F:xenobiotic transmembrane transporter activity"/>
    <property type="evidence" value="ECO:0007669"/>
    <property type="project" value="InterPro"/>
</dbReference>
<reference evidence="8" key="1">
    <citation type="submission" date="2020-08" db="EMBL/GenBank/DDBJ databases">
        <title>Genome public.</title>
        <authorList>
            <person name="Liu C."/>
            <person name="Sun Q."/>
        </authorList>
    </citation>
    <scope>NUCLEOTIDE SEQUENCE</scope>
    <source>
        <strain evidence="8">BX1005</strain>
    </source>
</reference>